<keyword evidence="3" id="KW-1185">Reference proteome</keyword>
<evidence type="ECO:0000313" key="2">
    <source>
        <dbReference type="EMBL" id="KAJ5145544.1"/>
    </source>
</evidence>
<gene>
    <name evidence="2" type="ORF">N7515_000108</name>
</gene>
<feature type="region of interest" description="Disordered" evidence="1">
    <location>
        <begin position="35"/>
        <end position="284"/>
    </location>
</feature>
<evidence type="ECO:0000313" key="3">
    <source>
        <dbReference type="Proteomes" id="UP001149079"/>
    </source>
</evidence>
<feature type="compositionally biased region" description="Basic residues" evidence="1">
    <location>
        <begin position="196"/>
        <end position="211"/>
    </location>
</feature>
<dbReference type="EMBL" id="JAPQKL010000001">
    <property type="protein sequence ID" value="KAJ5145544.1"/>
    <property type="molecule type" value="Genomic_DNA"/>
</dbReference>
<dbReference type="GeneID" id="81400022"/>
<evidence type="ECO:0008006" key="4">
    <source>
        <dbReference type="Google" id="ProtNLM"/>
    </source>
</evidence>
<feature type="compositionally biased region" description="Polar residues" evidence="1">
    <location>
        <begin position="243"/>
        <end position="258"/>
    </location>
</feature>
<dbReference type="Proteomes" id="UP001149079">
    <property type="component" value="Unassembled WGS sequence"/>
</dbReference>
<accession>A0A9W9HEG6</accession>
<feature type="compositionally biased region" description="Basic and acidic residues" evidence="1">
    <location>
        <begin position="131"/>
        <end position="160"/>
    </location>
</feature>
<proteinExistence type="predicted"/>
<dbReference type="OrthoDB" id="437973at2759"/>
<organism evidence="2 3">
    <name type="scientific">Penicillium bovifimosum</name>
    <dbReference type="NCBI Taxonomy" id="126998"/>
    <lineage>
        <taxon>Eukaryota</taxon>
        <taxon>Fungi</taxon>
        <taxon>Dikarya</taxon>
        <taxon>Ascomycota</taxon>
        <taxon>Pezizomycotina</taxon>
        <taxon>Eurotiomycetes</taxon>
        <taxon>Eurotiomycetidae</taxon>
        <taxon>Eurotiales</taxon>
        <taxon>Aspergillaceae</taxon>
        <taxon>Penicillium</taxon>
    </lineage>
</organism>
<dbReference type="Pfam" id="PF13917">
    <property type="entry name" value="zf-CCHC_3"/>
    <property type="match status" value="1"/>
</dbReference>
<name>A0A9W9HEG6_9EURO</name>
<sequence>MNRYRNAPTLRGPDKATATTLCQKCLKRDIYECKAPPQERPYIPRPSRTQQLLNPDLVPKLSSDNPNELLRKEGLADELLARREEERGRKEDLGDLSDRYSHSPKRDRSLSVATISTNRSYDSSPHRGKHGANETDRRDDSRSPEKTRKRRYSDSSEDHTGSPQPGRKTRSPSGEPADDRNTRRRRRESSPEERGRHRGSGRHSERRRRRSRSLDKERIKDMRSMTPDVPRDRSYRDRASPPRQFQSGRSRPDSQAQKQEPPRERSLSPFSKRLRLTEAMNHGR</sequence>
<protein>
    <recommendedName>
        <fullName evidence="4">Zinc knuckle-domain-containing protein</fullName>
    </recommendedName>
</protein>
<comment type="caution">
    <text evidence="2">The sequence shown here is derived from an EMBL/GenBank/DDBJ whole genome shotgun (WGS) entry which is preliminary data.</text>
</comment>
<feature type="compositionally biased region" description="Basic and acidic residues" evidence="1">
    <location>
        <begin position="69"/>
        <end position="109"/>
    </location>
</feature>
<feature type="compositionally biased region" description="Basic and acidic residues" evidence="1">
    <location>
        <begin position="212"/>
        <end position="240"/>
    </location>
</feature>
<reference evidence="2" key="1">
    <citation type="submission" date="2022-11" db="EMBL/GenBank/DDBJ databases">
        <authorList>
            <person name="Petersen C."/>
        </authorList>
    </citation>
    <scope>NUCLEOTIDE SEQUENCE</scope>
    <source>
        <strain evidence="2">IBT 22155</strain>
    </source>
</reference>
<reference evidence="2" key="2">
    <citation type="journal article" date="2023" name="IMA Fungus">
        <title>Comparative genomic study of the Penicillium genus elucidates a diverse pangenome and 15 lateral gene transfer events.</title>
        <authorList>
            <person name="Petersen C."/>
            <person name="Sorensen T."/>
            <person name="Nielsen M.R."/>
            <person name="Sondergaard T.E."/>
            <person name="Sorensen J.L."/>
            <person name="Fitzpatrick D.A."/>
            <person name="Frisvad J.C."/>
            <person name="Nielsen K.L."/>
        </authorList>
    </citation>
    <scope>NUCLEOTIDE SEQUENCE</scope>
    <source>
        <strain evidence="2">IBT 22155</strain>
    </source>
</reference>
<evidence type="ECO:0000256" key="1">
    <source>
        <dbReference type="SAM" id="MobiDB-lite"/>
    </source>
</evidence>
<feature type="compositionally biased region" description="Polar residues" evidence="1">
    <location>
        <begin position="111"/>
        <end position="123"/>
    </location>
</feature>
<dbReference type="AlphaFoldDB" id="A0A9W9HEG6"/>
<dbReference type="RefSeq" id="XP_056526018.1">
    <property type="nucleotide sequence ID" value="XM_056660852.1"/>
</dbReference>